<comment type="subcellular location">
    <subcellularLocation>
        <location evidence="2">Cytoplasm</location>
        <location evidence="2">Cytoskeleton</location>
        <location evidence="2">Microtubule organizing center</location>
        <location evidence="2">Centrosome</location>
    </subcellularLocation>
    <subcellularLocation>
        <location evidence="3">Cytoplasm</location>
        <location evidence="3">Cytosol</location>
    </subcellularLocation>
    <subcellularLocation>
        <location evidence="1">Nucleus</location>
    </subcellularLocation>
</comment>
<dbReference type="GO" id="GO:0014824">
    <property type="term" value="P:artery smooth muscle contraction"/>
    <property type="evidence" value="ECO:0007669"/>
    <property type="project" value="Ensembl"/>
</dbReference>
<evidence type="ECO:0000256" key="9">
    <source>
        <dbReference type="ARBA" id="ARBA00023212"/>
    </source>
</evidence>
<dbReference type="PANTHER" id="PTHR46787">
    <property type="entry name" value="SYNDROMES PUTATIVE CHAPERONIN-RELATED"/>
    <property type="match status" value="1"/>
</dbReference>
<evidence type="ECO:0000313" key="16">
    <source>
        <dbReference type="Proteomes" id="UP000594220"/>
    </source>
</evidence>
<dbReference type="GO" id="GO:0007286">
    <property type="term" value="P:spermatid development"/>
    <property type="evidence" value="ECO:0007669"/>
    <property type="project" value="Ensembl"/>
</dbReference>
<comment type="similarity">
    <text evidence="4">Belongs to the TCP-1 chaperonin family.</text>
</comment>
<dbReference type="GO" id="GO:0030837">
    <property type="term" value="P:negative regulation of actin filament polymerization"/>
    <property type="evidence" value="ECO:0007669"/>
    <property type="project" value="Ensembl"/>
</dbReference>
<dbReference type="GO" id="GO:0051131">
    <property type="term" value="P:chaperone-mediated protein complex assembly"/>
    <property type="evidence" value="ECO:0007669"/>
    <property type="project" value="Ensembl"/>
</dbReference>
<dbReference type="SUPFAM" id="SSF52029">
    <property type="entry name" value="GroEL apical domain-like"/>
    <property type="match status" value="1"/>
</dbReference>
<dbReference type="GO" id="GO:0051216">
    <property type="term" value="P:cartilage development"/>
    <property type="evidence" value="ECO:0007669"/>
    <property type="project" value="Ensembl"/>
</dbReference>
<evidence type="ECO:0000256" key="13">
    <source>
        <dbReference type="ARBA" id="ARBA00070698"/>
    </source>
</evidence>
<dbReference type="GO" id="GO:0045776">
    <property type="term" value="P:negative regulation of blood pressure"/>
    <property type="evidence" value="ECO:0007669"/>
    <property type="project" value="Ensembl"/>
</dbReference>
<dbReference type="GO" id="GO:0048854">
    <property type="term" value="P:brain morphogenesis"/>
    <property type="evidence" value="ECO:0007669"/>
    <property type="project" value="Ensembl"/>
</dbReference>
<dbReference type="RefSeq" id="XP_019404655.1">
    <property type="nucleotide sequence ID" value="XM_019549110.1"/>
</dbReference>
<evidence type="ECO:0000256" key="3">
    <source>
        <dbReference type="ARBA" id="ARBA00004514"/>
    </source>
</evidence>
<dbReference type="GO" id="GO:1905515">
    <property type="term" value="P:non-motile cilium assembly"/>
    <property type="evidence" value="ECO:0007669"/>
    <property type="project" value="Ensembl"/>
</dbReference>
<dbReference type="PANTHER" id="PTHR46787:SF1">
    <property type="entry name" value="MOLECULAR CHAPERONE MKKS"/>
    <property type="match status" value="1"/>
</dbReference>
<dbReference type="GO" id="GO:0031514">
    <property type="term" value="C:motile cilium"/>
    <property type="evidence" value="ECO:0007669"/>
    <property type="project" value="Ensembl"/>
</dbReference>
<dbReference type="GO" id="GO:0051492">
    <property type="term" value="P:regulation of stress fiber assembly"/>
    <property type="evidence" value="ECO:0007669"/>
    <property type="project" value="Ensembl"/>
</dbReference>
<dbReference type="GO" id="GO:0038108">
    <property type="term" value="P:negative regulation of appetite by leptin-mediated signaling pathway"/>
    <property type="evidence" value="ECO:0007669"/>
    <property type="project" value="Ensembl"/>
</dbReference>
<keyword evidence="7" id="KW-0067">ATP-binding</keyword>
<organism evidence="15 16">
    <name type="scientific">Crocodylus porosus</name>
    <name type="common">Saltwater crocodile</name>
    <name type="synonym">Estuarine crocodile</name>
    <dbReference type="NCBI Taxonomy" id="8502"/>
    <lineage>
        <taxon>Eukaryota</taxon>
        <taxon>Metazoa</taxon>
        <taxon>Chordata</taxon>
        <taxon>Craniata</taxon>
        <taxon>Vertebrata</taxon>
        <taxon>Euteleostomi</taxon>
        <taxon>Archelosauria</taxon>
        <taxon>Archosauria</taxon>
        <taxon>Crocodylia</taxon>
        <taxon>Longirostres</taxon>
        <taxon>Crocodylidae</taxon>
        <taxon>Crocodylus</taxon>
    </lineage>
</organism>
<dbReference type="GO" id="GO:0005829">
    <property type="term" value="C:cytosol"/>
    <property type="evidence" value="ECO:0007669"/>
    <property type="project" value="UniProtKB-SubCell"/>
</dbReference>
<keyword evidence="16" id="KW-1185">Reference proteome</keyword>
<dbReference type="GO" id="GO:0045444">
    <property type="term" value="P:fat cell differentiation"/>
    <property type="evidence" value="ECO:0007669"/>
    <property type="project" value="Ensembl"/>
</dbReference>
<name>A0A7M4FYN7_CROPO</name>
<dbReference type="AlphaFoldDB" id="A0A7M4FYN7"/>
<dbReference type="GeneID" id="109319498"/>
<keyword evidence="9" id="KW-0206">Cytoskeleton</keyword>
<dbReference type="GO" id="GO:0010629">
    <property type="term" value="P:negative regulation of gene expression"/>
    <property type="evidence" value="ECO:0007669"/>
    <property type="project" value="Ensembl"/>
</dbReference>
<dbReference type="GO" id="GO:0005813">
    <property type="term" value="C:centrosome"/>
    <property type="evidence" value="ECO:0007669"/>
    <property type="project" value="UniProtKB-SubCell"/>
</dbReference>
<dbReference type="SUPFAM" id="SSF48592">
    <property type="entry name" value="GroEL equatorial domain-like"/>
    <property type="match status" value="1"/>
</dbReference>
<protein>
    <recommendedName>
        <fullName evidence="13">Molecular chaperone MKKS</fullName>
    </recommendedName>
    <alternativeName>
        <fullName evidence="14">McKusick-Kaufman/Bardet-Biedl syndromes putative chaperonin</fullName>
    </alternativeName>
</protein>
<dbReference type="Gene3D" id="3.50.7.10">
    <property type="entry name" value="GroEL"/>
    <property type="match status" value="1"/>
</dbReference>
<evidence type="ECO:0000256" key="7">
    <source>
        <dbReference type="ARBA" id="ARBA00022840"/>
    </source>
</evidence>
<dbReference type="GO" id="GO:0021987">
    <property type="term" value="P:cerebral cortex development"/>
    <property type="evidence" value="ECO:0007669"/>
    <property type="project" value="Ensembl"/>
</dbReference>
<dbReference type="GO" id="GO:0035176">
    <property type="term" value="P:social behavior"/>
    <property type="evidence" value="ECO:0007669"/>
    <property type="project" value="Ensembl"/>
</dbReference>
<dbReference type="GO" id="GO:0050910">
    <property type="term" value="P:detection of mechanical stimulus involved in sensory perception of sound"/>
    <property type="evidence" value="ECO:0007669"/>
    <property type="project" value="Ensembl"/>
</dbReference>
<dbReference type="RefSeq" id="XP_019404654.1">
    <property type="nucleotide sequence ID" value="XM_019549109.1"/>
</dbReference>
<sequence length="572" mass="62649">MSRIEAKKPSLCTSATLTKDIVSHSVSVLSGILKSCYGPTGRLKQLHNGMGGYVRTTSQSSTLLSGLSATHPILKVLTASVQNHISRFSDCGLFTAILCCNLLENFQRLKLLPYTVVKINRHLLSLCTDYLKSEACACRILVDFNSVETLLCLVRSVLTSKPACLLNKTEADHIGILVIKAFLLTVPNNVETNVALGKCIIVPVKNKRVMDSTVFSGLLIEIPELQLARTFPIRRVSSSNIKMALFCISLSGDHSSTGEGTVVVHHGVSLELAELDQLLNLGKQLVNDQVGLVVCQKVIHPSLKQYLKEHHIISVDRVGLSVMEPLSQMTGSKPIAAIHSLSPSCYGSLKDLHTENFVSKCFLHLIPNDTLVCSLILCNRNETAWDELKVACQTAEHILQLTVKQPLALLGGGCTETHLASYVKYKVFNLPTSTFKALDCSQTQYQLVADAFCHSLESVACCLEHDNGEILTDAVYGHFWSIPSGFPSDARWSDLVSKCGCGIHSKQQKLKWMVLRNQHTPFTPQSCCKDPCVKSPDLRALDCFAAKCSGLQVAVETANLILDLSYIIEDQN</sequence>
<dbReference type="Gene3D" id="3.30.260.10">
    <property type="entry name" value="TCP-1-like chaperonin intermediate domain"/>
    <property type="match status" value="1"/>
</dbReference>
<dbReference type="OrthoDB" id="528704at2759"/>
<evidence type="ECO:0000256" key="4">
    <source>
        <dbReference type="ARBA" id="ARBA00008020"/>
    </source>
</evidence>
<dbReference type="GO" id="GO:0060324">
    <property type="term" value="P:face development"/>
    <property type="evidence" value="ECO:0007669"/>
    <property type="project" value="Ensembl"/>
</dbReference>
<evidence type="ECO:0000256" key="2">
    <source>
        <dbReference type="ARBA" id="ARBA00004300"/>
    </source>
</evidence>
<dbReference type="GO" id="GO:0060296">
    <property type="term" value="P:regulation of cilium beat frequency involved in ciliary motility"/>
    <property type="evidence" value="ECO:0007669"/>
    <property type="project" value="Ensembl"/>
</dbReference>
<comment type="subunit">
    <text evidence="12">Component of a complex composed at least of MKKS, BBS10, BBS12, TCP1, CCT2, CCT3, CCT4, CCT5 and CCT8. Interacts with STUB1. Interacts with BBS2 (via coiled coil domain). Interacts with CCDC28B. Interacts with BBS12. Interacts with SMARCC1, a component of the SWI/SNF complexes; the interaction takes place predominantly in the cytoplasm and may modulate SMARCC1 location. Interacts with DLEC1.</text>
</comment>
<evidence type="ECO:0000256" key="10">
    <source>
        <dbReference type="ARBA" id="ARBA00023242"/>
    </source>
</evidence>
<dbReference type="CTD" id="8195"/>
<proteinExistence type="inferred from homology"/>
<dbReference type="RefSeq" id="XP_019404656.1">
    <property type="nucleotide sequence ID" value="XM_019549111.1"/>
</dbReference>
<dbReference type="InterPro" id="IPR027410">
    <property type="entry name" value="TCP-1-like_intermed_sf"/>
</dbReference>
<evidence type="ECO:0000256" key="1">
    <source>
        <dbReference type="ARBA" id="ARBA00004123"/>
    </source>
</evidence>
<evidence type="ECO:0000256" key="5">
    <source>
        <dbReference type="ARBA" id="ARBA00022490"/>
    </source>
</evidence>
<dbReference type="GeneTree" id="ENSGT00390000007214"/>
<gene>
    <name evidence="15" type="primary">MKKS</name>
</gene>
<dbReference type="GO" id="GO:1902636">
    <property type="term" value="C:kinociliary basal body"/>
    <property type="evidence" value="ECO:0007669"/>
    <property type="project" value="Ensembl"/>
</dbReference>
<evidence type="ECO:0000256" key="12">
    <source>
        <dbReference type="ARBA" id="ARBA00064363"/>
    </source>
</evidence>
<keyword evidence="6" id="KW-0547">Nucleotide-binding</keyword>
<dbReference type="GO" id="GO:0005634">
    <property type="term" value="C:nucleus"/>
    <property type="evidence" value="ECO:0007669"/>
    <property type="project" value="UniProtKB-SubCell"/>
</dbReference>
<dbReference type="GO" id="GO:0007608">
    <property type="term" value="P:sensory perception of smell"/>
    <property type="evidence" value="ECO:0007669"/>
    <property type="project" value="Ensembl"/>
</dbReference>
<dbReference type="GO" id="GO:0021756">
    <property type="term" value="P:striatum development"/>
    <property type="evidence" value="ECO:0007669"/>
    <property type="project" value="Ensembl"/>
</dbReference>
<dbReference type="GO" id="GO:0005524">
    <property type="term" value="F:ATP binding"/>
    <property type="evidence" value="ECO:0007669"/>
    <property type="project" value="UniProtKB-KW"/>
</dbReference>
<dbReference type="GO" id="GO:0040018">
    <property type="term" value="P:positive regulation of multicellular organism growth"/>
    <property type="evidence" value="ECO:0007669"/>
    <property type="project" value="Ensembl"/>
</dbReference>
<dbReference type="GO" id="GO:1902140">
    <property type="term" value="P:response to inositol"/>
    <property type="evidence" value="ECO:0007669"/>
    <property type="project" value="Ensembl"/>
</dbReference>
<evidence type="ECO:0000256" key="11">
    <source>
        <dbReference type="ARBA" id="ARBA00059081"/>
    </source>
</evidence>
<dbReference type="InterPro" id="IPR027409">
    <property type="entry name" value="GroEL-like_apical_dom_sf"/>
</dbReference>
<accession>A0A7M4FYN7</accession>
<keyword evidence="10" id="KW-0539">Nucleus</keyword>
<reference evidence="15" key="1">
    <citation type="submission" date="2025-08" db="UniProtKB">
        <authorList>
            <consortium name="Ensembl"/>
        </authorList>
    </citation>
    <scope>IDENTIFICATION</scope>
</reference>
<keyword evidence="5" id="KW-0963">Cytoplasm</keyword>
<dbReference type="GO" id="GO:0042311">
    <property type="term" value="P:vasodilation"/>
    <property type="evidence" value="ECO:0007669"/>
    <property type="project" value="Ensembl"/>
</dbReference>
<dbReference type="Pfam" id="PF00118">
    <property type="entry name" value="Cpn60_TCP1"/>
    <property type="match status" value="1"/>
</dbReference>
<evidence type="ECO:0000256" key="8">
    <source>
        <dbReference type="ARBA" id="ARBA00023186"/>
    </source>
</evidence>
<evidence type="ECO:0000256" key="6">
    <source>
        <dbReference type="ARBA" id="ARBA00022741"/>
    </source>
</evidence>
<dbReference type="InterPro" id="IPR002423">
    <property type="entry name" value="Cpn60/GroEL/TCP-1"/>
</dbReference>
<evidence type="ECO:0000313" key="15">
    <source>
        <dbReference type="Ensembl" id="ENSCPRP00005017414.1"/>
    </source>
</evidence>
<dbReference type="OMA" id="LFVCQKV"/>
<dbReference type="GO" id="GO:0006457">
    <property type="term" value="P:protein folding"/>
    <property type="evidence" value="ECO:0007669"/>
    <property type="project" value="InterPro"/>
</dbReference>
<reference evidence="15" key="2">
    <citation type="submission" date="2025-09" db="UniProtKB">
        <authorList>
            <consortium name="Ensembl"/>
        </authorList>
    </citation>
    <scope>IDENTIFICATION</scope>
</reference>
<dbReference type="GO" id="GO:0051082">
    <property type="term" value="F:unfolded protein binding"/>
    <property type="evidence" value="ECO:0007669"/>
    <property type="project" value="InterPro"/>
</dbReference>
<evidence type="ECO:0000256" key="14">
    <source>
        <dbReference type="ARBA" id="ARBA00081955"/>
    </source>
</evidence>
<dbReference type="KEGG" id="cpoo:109319498"/>
<dbReference type="Ensembl" id="ENSCPRT00005020390.1">
    <property type="protein sequence ID" value="ENSCPRP00005017414.1"/>
    <property type="gene ID" value="ENSCPRG00005012132.1"/>
</dbReference>
<dbReference type="GO" id="GO:0045494">
    <property type="term" value="P:photoreceptor cell maintenance"/>
    <property type="evidence" value="ECO:0007669"/>
    <property type="project" value="Ensembl"/>
</dbReference>
<dbReference type="Gene3D" id="1.10.560.10">
    <property type="entry name" value="GroEL-like equatorial domain"/>
    <property type="match status" value="1"/>
</dbReference>
<dbReference type="FunFam" id="3.30.260.10:FF:000016">
    <property type="entry name" value="McKusick-Kaufman syndrome"/>
    <property type="match status" value="1"/>
</dbReference>
<dbReference type="GO" id="GO:0061629">
    <property type="term" value="F:RNA polymerase II-specific DNA-binding transcription factor binding"/>
    <property type="evidence" value="ECO:0007669"/>
    <property type="project" value="Ensembl"/>
</dbReference>
<dbReference type="InterPro" id="IPR028790">
    <property type="entry name" value="MKKS"/>
</dbReference>
<keyword evidence="8" id="KW-0143">Chaperone</keyword>
<comment type="function">
    <text evidence="11">Probable molecular chaperone that assists the folding of proteins upon ATP hydrolysis. Plays a role in the assembly of BBSome, a complex involved in ciliogenesis regulating transports vesicles to the cilia. May play a role in protein processing in limb, cardiac and reproductive system development. May play a role in cytokinesis.</text>
</comment>
<dbReference type="Proteomes" id="UP000594220">
    <property type="component" value="Unplaced"/>
</dbReference>
<dbReference type="InterPro" id="IPR027413">
    <property type="entry name" value="GROEL-like_equatorial_sf"/>
</dbReference>